<feature type="region of interest" description="Disordered" evidence="1">
    <location>
        <begin position="126"/>
        <end position="170"/>
    </location>
</feature>
<reference evidence="3" key="1">
    <citation type="submission" date="2021-06" db="EMBL/GenBank/DDBJ databases">
        <title>Bradyrhizobium sp. S2-11-2 Genome sequencing.</title>
        <authorList>
            <person name="Jin L."/>
        </authorList>
    </citation>
    <scope>NUCLEOTIDE SEQUENCE</scope>
    <source>
        <strain evidence="3">S2-11-2</strain>
    </source>
</reference>
<gene>
    <name evidence="3" type="ORF">KMZ68_08055</name>
</gene>
<sequence>MNITPLLVSIFLVAAPPPPAVDLRQANPPRHKPGNAILDLGQAGAAAPRYKNVMSASSFQQEGYDEFRWTIATVAALTCCAVLLAAAIVVTATGDRFEYRPAASELSRYDDELVRSFEALQATEAARQNLPPHSTESPQASGAAASETNAKPDPSGTGNRKAADAPKRRRIAGRLKSPWCTGVLRYQPFRSCRPRPR</sequence>
<name>A0A975RT90_9BRAD</name>
<dbReference type="RefSeq" id="WP_215615270.1">
    <property type="nucleotide sequence ID" value="NZ_CP076135.1"/>
</dbReference>
<organism evidence="3 4">
    <name type="scientific">Bradyrhizobium sediminis</name>
    <dbReference type="NCBI Taxonomy" id="2840469"/>
    <lineage>
        <taxon>Bacteria</taxon>
        <taxon>Pseudomonadati</taxon>
        <taxon>Pseudomonadota</taxon>
        <taxon>Alphaproteobacteria</taxon>
        <taxon>Hyphomicrobiales</taxon>
        <taxon>Nitrobacteraceae</taxon>
        <taxon>Bradyrhizobium</taxon>
    </lineage>
</organism>
<dbReference type="Proteomes" id="UP000680805">
    <property type="component" value="Chromosome"/>
</dbReference>
<evidence type="ECO:0000313" key="4">
    <source>
        <dbReference type="Proteomes" id="UP000680805"/>
    </source>
</evidence>
<feature type="compositionally biased region" description="Polar residues" evidence="1">
    <location>
        <begin position="131"/>
        <end position="140"/>
    </location>
</feature>
<evidence type="ECO:0000256" key="1">
    <source>
        <dbReference type="SAM" id="MobiDB-lite"/>
    </source>
</evidence>
<evidence type="ECO:0000256" key="2">
    <source>
        <dbReference type="SAM" id="Phobius"/>
    </source>
</evidence>
<proteinExistence type="predicted"/>
<dbReference type="KEGG" id="bsei:KMZ68_08055"/>
<protein>
    <submittedName>
        <fullName evidence="3">Uncharacterized protein</fullName>
    </submittedName>
</protein>
<dbReference type="EMBL" id="CP076135">
    <property type="protein sequence ID" value="QWG19767.1"/>
    <property type="molecule type" value="Genomic_DNA"/>
</dbReference>
<keyword evidence="2" id="KW-0812">Transmembrane</keyword>
<keyword evidence="2" id="KW-0472">Membrane</keyword>
<feature type="transmembrane region" description="Helical" evidence="2">
    <location>
        <begin position="67"/>
        <end position="90"/>
    </location>
</feature>
<evidence type="ECO:0000313" key="3">
    <source>
        <dbReference type="EMBL" id="QWG19767.1"/>
    </source>
</evidence>
<keyword evidence="2" id="KW-1133">Transmembrane helix</keyword>
<dbReference type="AlphaFoldDB" id="A0A975RT90"/>
<accession>A0A975RT90</accession>